<dbReference type="GO" id="GO:0016818">
    <property type="term" value="F:hydrolase activity, acting on acid anhydrides, in phosphorus-containing anhydrides"/>
    <property type="evidence" value="ECO:0007669"/>
    <property type="project" value="InterPro"/>
</dbReference>
<evidence type="ECO:0000256" key="13">
    <source>
        <dbReference type="ARBA" id="ARBA00023235"/>
    </source>
</evidence>
<keyword evidence="7" id="KW-0347">Helicase</keyword>
<evidence type="ECO:0000256" key="2">
    <source>
        <dbReference type="ARBA" id="ARBA00022485"/>
    </source>
</evidence>
<evidence type="ECO:0000256" key="14">
    <source>
        <dbReference type="ARBA" id="ARBA00023242"/>
    </source>
</evidence>
<evidence type="ECO:0000256" key="4">
    <source>
        <dbReference type="ARBA" id="ARBA00022741"/>
    </source>
</evidence>
<evidence type="ECO:0000256" key="9">
    <source>
        <dbReference type="ARBA" id="ARBA00023004"/>
    </source>
</evidence>
<dbReference type="GO" id="GO:0005524">
    <property type="term" value="F:ATP binding"/>
    <property type="evidence" value="ECO:0007669"/>
    <property type="project" value="UniProtKB-KW"/>
</dbReference>
<evidence type="ECO:0000259" key="16">
    <source>
        <dbReference type="PROSITE" id="PS51193"/>
    </source>
</evidence>
<comment type="subcellular location">
    <subcellularLocation>
        <location evidence="1">Nucleus</location>
    </subcellularLocation>
</comment>
<dbReference type="GO" id="GO:0090657">
    <property type="term" value="P:telomeric loop disassembly"/>
    <property type="evidence" value="ECO:0007669"/>
    <property type="project" value="TreeGrafter"/>
</dbReference>
<keyword evidence="14" id="KW-0539">Nucleus</keyword>
<name>A0A182Q0A5_9DIPT</name>
<dbReference type="SMART" id="SM00487">
    <property type="entry name" value="DEXDc"/>
    <property type="match status" value="1"/>
</dbReference>
<dbReference type="GO" id="GO:0005634">
    <property type="term" value="C:nucleus"/>
    <property type="evidence" value="ECO:0007669"/>
    <property type="project" value="UniProtKB-SubCell"/>
</dbReference>
<dbReference type="Pfam" id="PF06733">
    <property type="entry name" value="DEAD_2"/>
    <property type="match status" value="1"/>
</dbReference>
<evidence type="ECO:0000313" key="17">
    <source>
        <dbReference type="EnsemblMetazoa" id="AFAF000512-PA"/>
    </source>
</evidence>
<dbReference type="PROSITE" id="PS51193">
    <property type="entry name" value="HELICASE_ATP_BIND_2"/>
    <property type="match status" value="1"/>
</dbReference>
<evidence type="ECO:0000256" key="7">
    <source>
        <dbReference type="ARBA" id="ARBA00022806"/>
    </source>
</evidence>
<protein>
    <recommendedName>
        <fullName evidence="16">Helicase ATP-binding domain-containing protein</fullName>
    </recommendedName>
</protein>
<keyword evidence="9" id="KW-0408">Iron</keyword>
<dbReference type="InterPro" id="IPR027417">
    <property type="entry name" value="P-loop_NTPase"/>
</dbReference>
<dbReference type="GO" id="GO:0003678">
    <property type="term" value="F:DNA helicase activity"/>
    <property type="evidence" value="ECO:0007669"/>
    <property type="project" value="InterPro"/>
</dbReference>
<keyword evidence="11" id="KW-0238">DNA-binding</keyword>
<feature type="domain" description="Helicase ATP-binding" evidence="16">
    <location>
        <begin position="7"/>
        <end position="305"/>
    </location>
</feature>
<keyword evidence="5" id="KW-0227">DNA damage</keyword>
<keyword evidence="2" id="KW-0004">4Fe-4S</keyword>
<evidence type="ECO:0000256" key="1">
    <source>
        <dbReference type="ARBA" id="ARBA00004123"/>
    </source>
</evidence>
<dbReference type="Gene3D" id="3.40.50.300">
    <property type="entry name" value="P-loop containing nucleotide triphosphate hydrolases"/>
    <property type="match status" value="2"/>
</dbReference>
<proteinExistence type="predicted"/>
<dbReference type="GO" id="GO:0003677">
    <property type="term" value="F:DNA binding"/>
    <property type="evidence" value="ECO:0007669"/>
    <property type="project" value="UniProtKB-KW"/>
</dbReference>
<keyword evidence="4" id="KW-0547">Nucleotide-binding</keyword>
<dbReference type="GO" id="GO:0051539">
    <property type="term" value="F:4 iron, 4 sulfur cluster binding"/>
    <property type="evidence" value="ECO:0007669"/>
    <property type="project" value="UniProtKB-KW"/>
</dbReference>
<dbReference type="InterPro" id="IPR014001">
    <property type="entry name" value="Helicase_ATP-bd"/>
</dbReference>
<dbReference type="InterPro" id="IPR013020">
    <property type="entry name" value="Rad3/Chl1-like"/>
</dbReference>
<dbReference type="InterPro" id="IPR010614">
    <property type="entry name" value="RAD3-like_helicase_DEAD"/>
</dbReference>
<dbReference type="AlphaFoldDB" id="A0A182Q0A5"/>
<evidence type="ECO:0000256" key="10">
    <source>
        <dbReference type="ARBA" id="ARBA00023014"/>
    </source>
</evidence>
<sequence>MPIINANGMLVQFPYEPYDVQKTYIEKVVKCLILKRNGMLESPSGSGKTLSLFCPILSWMEQEKTKLNRAKVTVFGTYRDSLACRYAENFNITPMERAMFEEIRSNAKAKIIYASSSYSLLSKAKEELEKTCLPVRAVVLGSRDQLCQNTNVKKVTGDQATKASICHRKVMSATCSLFKRVGSTKNRPEMIEKSIMDIEDLITVGGKLNACPYYLSKEKIQSADVLFVTHEYLFKTHTRKSNGLDIRNSIIILDEAHNVAKICEESYSTQIRSSDVALAISEITLLIDDLFIFESKDDMLKIKKHLVTLDKLIKALVIVPSPRGEIRKGTYIFRLLEKVNFDFDNIDNKLKLLIRLATYFNDIQENAGSVQRALGLQALINFLKMVYAGKGAVYNNAVRQNFRVYIEAEEQANENQSATVKGKNVDREAKVLNFMCVNPGYAISKLTDLEPRNIILTSSTLSPMKPLISELMLPVKITLENPHFVDSSKFCVKVVSFAPNQDELASSDINITFPGFIATLGCTVLSLSPVISGGLVIFFPSYHYLNVCKEGWKNNGMWAQMNRTKSVFVEPYWTDKKPLTTTMNEYYASLRRPAKRGAIFMAACPGPVPDQFNFSGVNCRAIIIFGIPSPLETDTRVVLKKEYLDMNRTQENQLISGNDWLDLEAFRAVNHVIRRIVCHKDDYGAILLCDIFYGSSRNQAKLSSWMQSSLRKDRSMDNIRFGRVISSLANFYRAQQTSSDNTSKMRVVSNIREERKHRAQPASRLEDPMASTSSHCKLRCIETVSDKSGVNDRMETQKETRETRSVINRASSQAGGATEH</sequence>
<keyword evidence="18" id="KW-1185">Reference proteome</keyword>
<evidence type="ECO:0000256" key="3">
    <source>
        <dbReference type="ARBA" id="ARBA00022723"/>
    </source>
</evidence>
<keyword evidence="12" id="KW-0234">DNA repair</keyword>
<dbReference type="GO" id="GO:0045910">
    <property type="term" value="P:negative regulation of DNA recombination"/>
    <property type="evidence" value="ECO:0007669"/>
    <property type="project" value="TreeGrafter"/>
</dbReference>
<keyword evidence="3" id="KW-0479">Metal-binding</keyword>
<keyword evidence="6" id="KW-0378">Hydrolase</keyword>
<evidence type="ECO:0000256" key="6">
    <source>
        <dbReference type="ARBA" id="ARBA00022801"/>
    </source>
</evidence>
<evidence type="ECO:0000256" key="8">
    <source>
        <dbReference type="ARBA" id="ARBA00022840"/>
    </source>
</evidence>
<evidence type="ECO:0000256" key="15">
    <source>
        <dbReference type="SAM" id="MobiDB-lite"/>
    </source>
</evidence>
<feature type="compositionally biased region" description="Basic and acidic residues" evidence="15">
    <location>
        <begin position="789"/>
        <end position="804"/>
    </location>
</feature>
<dbReference type="GO" id="GO:0006281">
    <property type="term" value="P:DNA repair"/>
    <property type="evidence" value="ECO:0007669"/>
    <property type="project" value="UniProtKB-KW"/>
</dbReference>
<dbReference type="NCBIfam" id="TIGR00604">
    <property type="entry name" value="rad3"/>
    <property type="match status" value="1"/>
</dbReference>
<evidence type="ECO:0000256" key="11">
    <source>
        <dbReference type="ARBA" id="ARBA00023125"/>
    </source>
</evidence>
<dbReference type="InterPro" id="IPR006554">
    <property type="entry name" value="Helicase-like_DEXD_c2"/>
</dbReference>
<keyword evidence="8" id="KW-0067">ATP-binding</keyword>
<dbReference type="GO" id="GO:1904430">
    <property type="term" value="P:negative regulation of t-circle formation"/>
    <property type="evidence" value="ECO:0007669"/>
    <property type="project" value="TreeGrafter"/>
</dbReference>
<dbReference type="InterPro" id="IPR045028">
    <property type="entry name" value="DinG/Rad3-like"/>
</dbReference>
<dbReference type="EMBL" id="AXCN02002844">
    <property type="status" value="NOT_ANNOTATED_CDS"/>
    <property type="molecule type" value="Genomic_DNA"/>
</dbReference>
<reference evidence="17" key="2">
    <citation type="submission" date="2020-05" db="UniProtKB">
        <authorList>
            <consortium name="EnsemblMetazoa"/>
        </authorList>
    </citation>
    <scope>IDENTIFICATION</scope>
    <source>
        <strain evidence="17">FAR1</strain>
    </source>
</reference>
<dbReference type="GO" id="GO:0010569">
    <property type="term" value="P:regulation of double-strand break repair via homologous recombination"/>
    <property type="evidence" value="ECO:0007669"/>
    <property type="project" value="TreeGrafter"/>
</dbReference>
<dbReference type="InterPro" id="IPR006555">
    <property type="entry name" value="ATP-dep_Helicase_C"/>
</dbReference>
<dbReference type="PANTHER" id="PTHR11472:SF34">
    <property type="entry name" value="REGULATOR OF TELOMERE ELONGATION HELICASE 1"/>
    <property type="match status" value="1"/>
</dbReference>
<keyword evidence="13" id="KW-0413">Isomerase</keyword>
<dbReference type="SUPFAM" id="SSF52540">
    <property type="entry name" value="P-loop containing nucleoside triphosphate hydrolases"/>
    <property type="match status" value="1"/>
</dbReference>
<evidence type="ECO:0000313" key="18">
    <source>
        <dbReference type="Proteomes" id="UP000075886"/>
    </source>
</evidence>
<feature type="region of interest" description="Disordered" evidence="15">
    <location>
        <begin position="787"/>
        <end position="820"/>
    </location>
</feature>
<dbReference type="STRING" id="69004.A0A182Q0A5"/>
<accession>A0A182Q0A5</accession>
<evidence type="ECO:0000256" key="12">
    <source>
        <dbReference type="ARBA" id="ARBA00023204"/>
    </source>
</evidence>
<organism evidence="17 18">
    <name type="scientific">Anopheles farauti</name>
    <dbReference type="NCBI Taxonomy" id="69004"/>
    <lineage>
        <taxon>Eukaryota</taxon>
        <taxon>Metazoa</taxon>
        <taxon>Ecdysozoa</taxon>
        <taxon>Arthropoda</taxon>
        <taxon>Hexapoda</taxon>
        <taxon>Insecta</taxon>
        <taxon>Pterygota</taxon>
        <taxon>Neoptera</taxon>
        <taxon>Endopterygota</taxon>
        <taxon>Diptera</taxon>
        <taxon>Nematocera</taxon>
        <taxon>Culicoidea</taxon>
        <taxon>Culicidae</taxon>
        <taxon>Anophelinae</taxon>
        <taxon>Anopheles</taxon>
    </lineage>
</organism>
<dbReference type="SMART" id="SM00488">
    <property type="entry name" value="DEXDc2"/>
    <property type="match status" value="1"/>
</dbReference>
<dbReference type="VEuPathDB" id="VectorBase:AFAF000512"/>
<dbReference type="InterPro" id="IPR014013">
    <property type="entry name" value="Helic_SF1/SF2_ATP-bd_DinG/Rad3"/>
</dbReference>
<dbReference type="GO" id="GO:0046872">
    <property type="term" value="F:metal ion binding"/>
    <property type="evidence" value="ECO:0007669"/>
    <property type="project" value="UniProtKB-KW"/>
</dbReference>
<evidence type="ECO:0000256" key="5">
    <source>
        <dbReference type="ARBA" id="ARBA00022763"/>
    </source>
</evidence>
<dbReference type="Pfam" id="PF13307">
    <property type="entry name" value="Helicase_C_2"/>
    <property type="match status" value="1"/>
</dbReference>
<dbReference type="PANTHER" id="PTHR11472">
    <property type="entry name" value="DNA REPAIR DEAD HELICASE RAD3/XP-D SUBFAMILY MEMBER"/>
    <property type="match status" value="1"/>
</dbReference>
<dbReference type="GO" id="GO:0070182">
    <property type="term" value="F:DNA polymerase binding"/>
    <property type="evidence" value="ECO:0007669"/>
    <property type="project" value="TreeGrafter"/>
</dbReference>
<dbReference type="InterPro" id="IPR002464">
    <property type="entry name" value="DNA/RNA_helicase_DEAH_CS"/>
</dbReference>
<dbReference type="Proteomes" id="UP000075886">
    <property type="component" value="Unassembled WGS sequence"/>
</dbReference>
<dbReference type="EnsemblMetazoa" id="AFAF000512-RA">
    <property type="protein sequence ID" value="AFAF000512-PA"/>
    <property type="gene ID" value="AFAF000512"/>
</dbReference>
<dbReference type="InterPro" id="IPR057498">
    <property type="entry name" value="Rtel1_ARCH"/>
</dbReference>
<dbReference type="PROSITE" id="PS00690">
    <property type="entry name" value="DEAH_ATP_HELICASE"/>
    <property type="match status" value="1"/>
</dbReference>
<keyword evidence="10" id="KW-0411">Iron-sulfur</keyword>
<dbReference type="Pfam" id="PF23109">
    <property type="entry name" value="ARCH_RTEL1"/>
    <property type="match status" value="1"/>
</dbReference>
<reference evidence="18" key="1">
    <citation type="submission" date="2014-01" db="EMBL/GenBank/DDBJ databases">
        <title>The Genome Sequence of Anopheles farauti FAR1 (V2).</title>
        <authorList>
            <consortium name="The Broad Institute Genomics Platform"/>
            <person name="Neafsey D.E."/>
            <person name="Besansky N."/>
            <person name="Howell P."/>
            <person name="Walton C."/>
            <person name="Young S.K."/>
            <person name="Zeng Q."/>
            <person name="Gargeya S."/>
            <person name="Fitzgerald M."/>
            <person name="Haas B."/>
            <person name="Abouelleil A."/>
            <person name="Allen A.W."/>
            <person name="Alvarado L."/>
            <person name="Arachchi H.M."/>
            <person name="Berlin A.M."/>
            <person name="Chapman S.B."/>
            <person name="Gainer-Dewar J."/>
            <person name="Goldberg J."/>
            <person name="Griggs A."/>
            <person name="Gujja S."/>
            <person name="Hansen M."/>
            <person name="Howarth C."/>
            <person name="Imamovic A."/>
            <person name="Ireland A."/>
            <person name="Larimer J."/>
            <person name="McCowan C."/>
            <person name="Murphy C."/>
            <person name="Pearson M."/>
            <person name="Poon T.W."/>
            <person name="Priest M."/>
            <person name="Roberts A."/>
            <person name="Saif S."/>
            <person name="Shea T."/>
            <person name="Sisk P."/>
            <person name="Sykes S."/>
            <person name="Wortman J."/>
            <person name="Nusbaum C."/>
            <person name="Birren B."/>
        </authorList>
    </citation>
    <scope>NUCLEOTIDE SEQUENCE [LARGE SCALE GENOMIC DNA]</scope>
    <source>
        <strain evidence="18">FAR1</strain>
    </source>
</reference>
<feature type="compositionally biased region" description="Polar residues" evidence="15">
    <location>
        <begin position="805"/>
        <end position="820"/>
    </location>
</feature>
<dbReference type="SMART" id="SM00491">
    <property type="entry name" value="HELICc2"/>
    <property type="match status" value="1"/>
</dbReference>